<proteinExistence type="predicted"/>
<feature type="region of interest" description="Disordered" evidence="1">
    <location>
        <begin position="59"/>
        <end position="83"/>
    </location>
</feature>
<organism evidence="3 4">
    <name type="scientific">Streptomyces polychromogenes</name>
    <dbReference type="NCBI Taxonomy" id="67342"/>
    <lineage>
        <taxon>Bacteria</taxon>
        <taxon>Bacillati</taxon>
        <taxon>Actinomycetota</taxon>
        <taxon>Actinomycetes</taxon>
        <taxon>Kitasatosporales</taxon>
        <taxon>Streptomycetaceae</taxon>
        <taxon>Streptomyces</taxon>
    </lineage>
</organism>
<evidence type="ECO:0000313" key="3">
    <source>
        <dbReference type="EMBL" id="GAA0318907.1"/>
    </source>
</evidence>
<dbReference type="Proteomes" id="UP001501867">
    <property type="component" value="Unassembled WGS sequence"/>
</dbReference>
<feature type="transmembrane region" description="Helical" evidence="2">
    <location>
        <begin position="12"/>
        <end position="36"/>
    </location>
</feature>
<evidence type="ECO:0000313" key="4">
    <source>
        <dbReference type="Proteomes" id="UP001501867"/>
    </source>
</evidence>
<name>A0ABN0VWU9_9ACTN</name>
<keyword evidence="2" id="KW-0472">Membrane</keyword>
<keyword evidence="2" id="KW-1133">Transmembrane helix</keyword>
<evidence type="ECO:0000256" key="2">
    <source>
        <dbReference type="SAM" id="Phobius"/>
    </source>
</evidence>
<keyword evidence="2" id="KW-0812">Transmembrane</keyword>
<evidence type="ECO:0000256" key="1">
    <source>
        <dbReference type="SAM" id="MobiDB-lite"/>
    </source>
</evidence>
<gene>
    <name evidence="3" type="ORF">GCM10010302_67510</name>
</gene>
<protein>
    <submittedName>
        <fullName evidence="3">Uncharacterized protein</fullName>
    </submittedName>
</protein>
<sequence length="83" mass="8145">MAGLSGACPGAGAPVAAIVLSTAATAAVTTIGSLALNLLRAIEPSFPCGPGLRLTAATLGRSDEIPMTPTPAPTVPRCPRHTP</sequence>
<keyword evidence="4" id="KW-1185">Reference proteome</keyword>
<dbReference type="EMBL" id="BAAABV010000028">
    <property type="protein sequence ID" value="GAA0318907.1"/>
    <property type="molecule type" value="Genomic_DNA"/>
</dbReference>
<comment type="caution">
    <text evidence="3">The sequence shown here is derived from an EMBL/GenBank/DDBJ whole genome shotgun (WGS) entry which is preliminary data.</text>
</comment>
<reference evidence="3 4" key="1">
    <citation type="journal article" date="2019" name="Int. J. Syst. Evol. Microbiol.">
        <title>The Global Catalogue of Microorganisms (GCM) 10K type strain sequencing project: providing services to taxonomists for standard genome sequencing and annotation.</title>
        <authorList>
            <consortium name="The Broad Institute Genomics Platform"/>
            <consortium name="The Broad Institute Genome Sequencing Center for Infectious Disease"/>
            <person name="Wu L."/>
            <person name="Ma J."/>
        </authorList>
    </citation>
    <scope>NUCLEOTIDE SEQUENCE [LARGE SCALE GENOMIC DNA]</scope>
    <source>
        <strain evidence="3 4">JCM 4505</strain>
    </source>
</reference>
<accession>A0ABN0VWU9</accession>